<dbReference type="InterPro" id="IPR016035">
    <property type="entry name" value="Acyl_Trfase/lysoPLipase"/>
</dbReference>
<dbReference type="InterPro" id="IPR057326">
    <property type="entry name" value="KR_dom"/>
</dbReference>
<dbReference type="Pfam" id="PF00698">
    <property type="entry name" value="Acyl_transf_1"/>
    <property type="match status" value="1"/>
</dbReference>
<dbReference type="Pfam" id="PF08659">
    <property type="entry name" value="KR"/>
    <property type="match status" value="1"/>
</dbReference>
<keyword evidence="5" id="KW-0511">Multifunctional enzyme</keyword>
<name>A0ABV9YDY6_9PSEU</name>
<dbReference type="SUPFAM" id="SSF52151">
    <property type="entry name" value="FabD/lysophospholipase-like"/>
    <property type="match status" value="1"/>
</dbReference>
<comment type="caution">
    <text evidence="12">The sequence shown here is derived from an EMBL/GenBank/DDBJ whole genome shotgun (WGS) entry which is preliminary data.</text>
</comment>
<dbReference type="Pfam" id="PF08242">
    <property type="entry name" value="Methyltransf_12"/>
    <property type="match status" value="1"/>
</dbReference>
<feature type="domain" description="Ketosynthase family 3 (KS3)" evidence="10">
    <location>
        <begin position="8"/>
        <end position="432"/>
    </location>
</feature>
<dbReference type="InterPro" id="IPR029063">
    <property type="entry name" value="SAM-dependent_MTases_sf"/>
</dbReference>
<feature type="active site" description="Proton acceptor; for dehydratase activity" evidence="7">
    <location>
        <position position="929"/>
    </location>
</feature>
<keyword evidence="13" id="KW-1185">Reference proteome</keyword>
<dbReference type="SMART" id="SM00827">
    <property type="entry name" value="PKS_AT"/>
    <property type="match status" value="1"/>
</dbReference>
<dbReference type="InterPro" id="IPR050091">
    <property type="entry name" value="PKS_NRPS_Biosynth_Enz"/>
</dbReference>
<dbReference type="Pfam" id="PF00550">
    <property type="entry name" value="PP-binding"/>
    <property type="match status" value="1"/>
</dbReference>
<dbReference type="InterPro" id="IPR020841">
    <property type="entry name" value="PKS_Beta-ketoAc_synthase_dom"/>
</dbReference>
<organism evidence="12 13">
    <name type="scientific">Saccharothrix xinjiangensis</name>
    <dbReference type="NCBI Taxonomy" id="204798"/>
    <lineage>
        <taxon>Bacteria</taxon>
        <taxon>Bacillati</taxon>
        <taxon>Actinomycetota</taxon>
        <taxon>Actinomycetes</taxon>
        <taxon>Pseudonocardiales</taxon>
        <taxon>Pseudonocardiaceae</taxon>
        <taxon>Saccharothrix</taxon>
    </lineage>
</organism>
<evidence type="ECO:0000313" key="13">
    <source>
        <dbReference type="Proteomes" id="UP001595833"/>
    </source>
</evidence>
<evidence type="ECO:0000256" key="8">
    <source>
        <dbReference type="SAM" id="MobiDB-lite"/>
    </source>
</evidence>
<dbReference type="SUPFAM" id="SSF55048">
    <property type="entry name" value="Probable ACP-binding domain of malonyl-CoA ACP transacylase"/>
    <property type="match status" value="1"/>
</dbReference>
<dbReference type="SMART" id="SM00823">
    <property type="entry name" value="PKS_PP"/>
    <property type="match status" value="1"/>
</dbReference>
<evidence type="ECO:0000256" key="6">
    <source>
        <dbReference type="ARBA" id="ARBA00023315"/>
    </source>
</evidence>
<dbReference type="PROSITE" id="PS00606">
    <property type="entry name" value="KS3_1"/>
    <property type="match status" value="1"/>
</dbReference>
<feature type="domain" description="PKS/mFAS DH" evidence="11">
    <location>
        <begin position="900"/>
        <end position="1170"/>
    </location>
</feature>
<dbReference type="CDD" id="cd02440">
    <property type="entry name" value="AdoMet_MTases"/>
    <property type="match status" value="1"/>
</dbReference>
<protein>
    <submittedName>
        <fullName evidence="12">SDR family NAD(P)-dependent oxidoreductase</fullName>
    </submittedName>
</protein>
<feature type="active site" description="Proton donor; for dehydratase activity" evidence="7">
    <location>
        <position position="1091"/>
    </location>
</feature>
<dbReference type="SUPFAM" id="SSF53901">
    <property type="entry name" value="Thiolase-like"/>
    <property type="match status" value="1"/>
</dbReference>
<feature type="region of interest" description="N-terminal hotdog fold" evidence="7">
    <location>
        <begin position="900"/>
        <end position="1019"/>
    </location>
</feature>
<keyword evidence="2" id="KW-0597">Phosphoprotein</keyword>
<dbReference type="Gene3D" id="3.40.47.10">
    <property type="match status" value="1"/>
</dbReference>
<dbReference type="PROSITE" id="PS00012">
    <property type="entry name" value="PHOSPHOPANTETHEINE"/>
    <property type="match status" value="1"/>
</dbReference>
<dbReference type="Gene3D" id="1.10.1200.10">
    <property type="entry name" value="ACP-like"/>
    <property type="match status" value="1"/>
</dbReference>
<dbReference type="Gene3D" id="3.40.50.150">
    <property type="entry name" value="Vaccinia Virus protein VP39"/>
    <property type="match status" value="1"/>
</dbReference>
<dbReference type="Gene3D" id="3.90.180.10">
    <property type="entry name" value="Medium-chain alcohol dehydrogenases, catalytic domain"/>
    <property type="match status" value="1"/>
</dbReference>
<dbReference type="InterPro" id="IPR049900">
    <property type="entry name" value="PKS_mFAS_DH"/>
</dbReference>
<dbReference type="InterPro" id="IPR013968">
    <property type="entry name" value="PKS_KR"/>
</dbReference>
<dbReference type="InterPro" id="IPR014031">
    <property type="entry name" value="Ketoacyl_synth_C"/>
</dbReference>
<dbReference type="PROSITE" id="PS52019">
    <property type="entry name" value="PKS_MFAS_DH"/>
    <property type="match status" value="1"/>
</dbReference>
<dbReference type="CDD" id="cd00833">
    <property type="entry name" value="PKS"/>
    <property type="match status" value="1"/>
</dbReference>
<dbReference type="Proteomes" id="UP001595833">
    <property type="component" value="Unassembled WGS sequence"/>
</dbReference>
<dbReference type="SMART" id="SM01294">
    <property type="entry name" value="PKS_PP_betabranch"/>
    <property type="match status" value="1"/>
</dbReference>
<dbReference type="CDD" id="cd05195">
    <property type="entry name" value="enoyl_red"/>
    <property type="match status" value="1"/>
</dbReference>
<dbReference type="InterPro" id="IPR013154">
    <property type="entry name" value="ADH-like_N"/>
</dbReference>
<dbReference type="InterPro" id="IPR009081">
    <property type="entry name" value="PP-bd_ACP"/>
</dbReference>
<evidence type="ECO:0000256" key="4">
    <source>
        <dbReference type="ARBA" id="ARBA00022857"/>
    </source>
</evidence>
<dbReference type="SUPFAM" id="SSF50129">
    <property type="entry name" value="GroES-like"/>
    <property type="match status" value="1"/>
</dbReference>
<dbReference type="InterPro" id="IPR006162">
    <property type="entry name" value="Ppantetheine_attach_site"/>
</dbReference>
<dbReference type="SMART" id="SM00822">
    <property type="entry name" value="PKS_KR"/>
    <property type="match status" value="1"/>
</dbReference>
<feature type="region of interest" description="C-terminal hotdog fold" evidence="7">
    <location>
        <begin position="1033"/>
        <end position="1170"/>
    </location>
</feature>
<dbReference type="PANTHER" id="PTHR43775:SF37">
    <property type="entry name" value="SI:DKEY-61P9.11"/>
    <property type="match status" value="1"/>
</dbReference>
<dbReference type="InterPro" id="IPR049552">
    <property type="entry name" value="PKS_DH_N"/>
</dbReference>
<evidence type="ECO:0000256" key="5">
    <source>
        <dbReference type="ARBA" id="ARBA00023268"/>
    </source>
</evidence>
<dbReference type="SUPFAM" id="SSF51735">
    <property type="entry name" value="NAD(P)-binding Rossmann-fold domains"/>
    <property type="match status" value="3"/>
</dbReference>
<dbReference type="InterPro" id="IPR042104">
    <property type="entry name" value="PKS_dehydratase_sf"/>
</dbReference>
<dbReference type="Gene3D" id="3.30.70.3290">
    <property type="match status" value="1"/>
</dbReference>
<dbReference type="Gene3D" id="3.40.366.10">
    <property type="entry name" value="Malonyl-Coenzyme A Acyl Carrier Protein, domain 2"/>
    <property type="match status" value="1"/>
</dbReference>
<dbReference type="Pfam" id="PF16197">
    <property type="entry name" value="KAsynt_C_assoc"/>
    <property type="match status" value="1"/>
</dbReference>
<dbReference type="SMART" id="SM00829">
    <property type="entry name" value="PKS_ER"/>
    <property type="match status" value="1"/>
</dbReference>
<keyword evidence="3" id="KW-0808">Transferase</keyword>
<dbReference type="Gene3D" id="3.10.129.110">
    <property type="entry name" value="Polyketide synthase dehydratase"/>
    <property type="match status" value="1"/>
</dbReference>
<dbReference type="Pfam" id="PF14765">
    <property type="entry name" value="PS-DH"/>
    <property type="match status" value="1"/>
</dbReference>
<accession>A0ABV9YDY6</accession>
<evidence type="ECO:0000259" key="9">
    <source>
        <dbReference type="PROSITE" id="PS50075"/>
    </source>
</evidence>
<evidence type="ECO:0000256" key="7">
    <source>
        <dbReference type="PROSITE-ProRule" id="PRU01363"/>
    </source>
</evidence>
<dbReference type="InterPro" id="IPR001227">
    <property type="entry name" value="Ac_transferase_dom_sf"/>
</dbReference>
<dbReference type="Pfam" id="PF08240">
    <property type="entry name" value="ADH_N"/>
    <property type="match status" value="1"/>
</dbReference>
<dbReference type="InterPro" id="IPR036291">
    <property type="entry name" value="NAD(P)-bd_dom_sf"/>
</dbReference>
<dbReference type="InterPro" id="IPR020806">
    <property type="entry name" value="PKS_PP-bd"/>
</dbReference>
<dbReference type="InterPro" id="IPR020807">
    <property type="entry name" value="PKS_DH"/>
</dbReference>
<reference evidence="13" key="1">
    <citation type="journal article" date="2019" name="Int. J. Syst. Evol. Microbiol.">
        <title>The Global Catalogue of Microorganisms (GCM) 10K type strain sequencing project: providing services to taxonomists for standard genome sequencing and annotation.</title>
        <authorList>
            <consortium name="The Broad Institute Genomics Platform"/>
            <consortium name="The Broad Institute Genome Sequencing Center for Infectious Disease"/>
            <person name="Wu L."/>
            <person name="Ma J."/>
        </authorList>
    </citation>
    <scope>NUCLEOTIDE SEQUENCE [LARGE SCALE GENOMIC DNA]</scope>
    <source>
        <strain evidence="13">KCTC 12848</strain>
    </source>
</reference>
<feature type="region of interest" description="Disordered" evidence="8">
    <location>
        <begin position="2463"/>
        <end position="2493"/>
    </location>
</feature>
<dbReference type="Pfam" id="PF13602">
    <property type="entry name" value="ADH_zinc_N_2"/>
    <property type="match status" value="1"/>
</dbReference>
<evidence type="ECO:0000259" key="10">
    <source>
        <dbReference type="PROSITE" id="PS52004"/>
    </source>
</evidence>
<dbReference type="SUPFAM" id="SSF47336">
    <property type="entry name" value="ACP-like"/>
    <property type="match status" value="1"/>
</dbReference>
<dbReference type="Pfam" id="PF00109">
    <property type="entry name" value="ketoacyl-synt"/>
    <property type="match status" value="1"/>
</dbReference>
<evidence type="ECO:0000256" key="3">
    <source>
        <dbReference type="ARBA" id="ARBA00022679"/>
    </source>
</evidence>
<dbReference type="SMART" id="SM00825">
    <property type="entry name" value="PKS_KS"/>
    <property type="match status" value="1"/>
</dbReference>
<keyword evidence="6" id="KW-0012">Acyltransferase</keyword>
<evidence type="ECO:0000256" key="2">
    <source>
        <dbReference type="ARBA" id="ARBA00022553"/>
    </source>
</evidence>
<evidence type="ECO:0000256" key="1">
    <source>
        <dbReference type="ARBA" id="ARBA00022450"/>
    </source>
</evidence>
<dbReference type="SMART" id="SM00826">
    <property type="entry name" value="PKS_DH"/>
    <property type="match status" value="1"/>
</dbReference>
<dbReference type="InterPro" id="IPR049551">
    <property type="entry name" value="PKS_DH_C"/>
</dbReference>
<dbReference type="InterPro" id="IPR018201">
    <property type="entry name" value="Ketoacyl_synth_AS"/>
</dbReference>
<dbReference type="InterPro" id="IPR013217">
    <property type="entry name" value="Methyltransf_12"/>
</dbReference>
<feature type="domain" description="Carrier" evidence="9">
    <location>
        <begin position="2385"/>
        <end position="2462"/>
    </location>
</feature>
<dbReference type="InterPro" id="IPR036736">
    <property type="entry name" value="ACP-like_sf"/>
</dbReference>
<evidence type="ECO:0000313" key="12">
    <source>
        <dbReference type="EMBL" id="MFC5059817.1"/>
    </source>
</evidence>
<dbReference type="InterPro" id="IPR032821">
    <property type="entry name" value="PKS_assoc"/>
</dbReference>
<dbReference type="PROSITE" id="PS52004">
    <property type="entry name" value="KS3_2"/>
    <property type="match status" value="1"/>
</dbReference>
<dbReference type="Pfam" id="PF21089">
    <property type="entry name" value="PKS_DH_N"/>
    <property type="match status" value="1"/>
</dbReference>
<dbReference type="RefSeq" id="WP_344038268.1">
    <property type="nucleotide sequence ID" value="NZ_BAAAKE010000010.1"/>
</dbReference>
<dbReference type="InterPro" id="IPR011032">
    <property type="entry name" value="GroES-like_sf"/>
</dbReference>
<dbReference type="InterPro" id="IPR016036">
    <property type="entry name" value="Malonyl_transacylase_ACP-bd"/>
</dbReference>
<dbReference type="Gene3D" id="3.40.50.720">
    <property type="entry name" value="NAD(P)-binding Rossmann-like Domain"/>
    <property type="match status" value="2"/>
</dbReference>
<dbReference type="Pfam" id="PF02801">
    <property type="entry name" value="Ketoacyl-synt_C"/>
    <property type="match status" value="1"/>
</dbReference>
<gene>
    <name evidence="12" type="ORF">ACFPFM_39410</name>
</gene>
<keyword evidence="1" id="KW-0596">Phosphopantetheine</keyword>
<dbReference type="SUPFAM" id="SSF53335">
    <property type="entry name" value="S-adenosyl-L-methionine-dependent methyltransferases"/>
    <property type="match status" value="1"/>
</dbReference>
<dbReference type="PANTHER" id="PTHR43775">
    <property type="entry name" value="FATTY ACID SYNTHASE"/>
    <property type="match status" value="1"/>
</dbReference>
<dbReference type="InterPro" id="IPR014030">
    <property type="entry name" value="Ketoacyl_synth_N"/>
</dbReference>
<sequence length="2493" mass="263009">MAALDDSRGAVAVVGLSCRLPGEIHSLNGLWNALREERDLVGIAPADRFDSARFVTGHPARPGKSYTAAGGFLENVADFDADYFGISPKEAAHLDPQQRLVLECAAEALDDAGIAPDALAGSDTAVLMGVSSHDYWDLQLRRPRGFNAYTMGGVASCNVANRVSYAFDLHGMSAAVDTACSSTLVAVHQACEVLRSGRSAVALAGGVNLLLGPGGFAGFSQASMLSPTGRCRPFSARADGFTRAEAVGVLVLKPLTAALAAGDRVHAVILASGTNTDGRTTGLALPNQEAQAALLAQVYAEAGVDPDEVAYVEAHGTGTQAGDPIECAALGEVLGRRGADVGRLPIGSVKSNVGHSESAAGVAGLLKAVLVLRERRIPATLHLDELREEIDFAGLGLEPVARARPLSGSGRQVVGVSGFGFGGVNAHVVLAAPPPLPPSAPSTGLRLPVVVTARTPRALAEAARGWADHLADTAPEDFYDTAFTAGRRGKHERRIAVVATDPREAARALRTLAEGEPARAGASATAVRRGRIGFVFDGNGSQWAGMGRELLVADRAFRAGVAAVDEVLTPLLGWSVLGEITEPDARGWQRTEIAQPLLFAVQAGLVSALAARGVKPAAVIGHSVGEVAAAYCAGALDRVAACRVIAARSRAQAATAGTGRMAAVGLGAQDAERLLADSGHTGHLVVAAINSARDVTVSGDERALAALGETARERGVFFRDLELDYPFHSPVMDPLHGELTDALTGLRTANCRIPMVSTVTGAPVDGADLDAGYWWRNVRLPVRFADAVHALVGQQGCDVLVEVGPHPVLGTYLRRVTADSPDPVALVPTTTRATPGPDALDLTQAHALAAGAEVDHDVFFPHPGRVVDLPAYPWQRERHWNGHPDWWLSDTTRDAAAPSHPLLGSRQPGPEPAWSQDVEPGPLEWLADHRVGHAVVLPAAAYVDMALAAGREVFDAPVEVTGLRIDRALTLPWNDPDTPVHLHTALGRDARFGVAARVGEHGDWVEHAAARVRRLLRDAPPPLAVAPITGRLPRAITAEQHYAACARAGLPYGPAFRVLTGLHVGDGEVLAAYSAAIEPDDRHLAHPTVLDGALQAGLSLIAEPTAHLPVGIDAVRCWRSMPAVGLVHLRARTSDAQEVSWDMTITDLDGAVALEILGCRAHRFEGARPPRPTRLVEVLRAAPLPDTPSEPTALPSPQAVLTTCEPDLAALADRWREYPYGEVRRRVAQLAAHFTAAALRELLPSTDTVTLPALAVAGVVPKHHRLLTVLIDSAVRHGLLTETGQGRWGWGREPEPHALFQAALRDLPAESVSLQGYGVCGLHLAAVLRGEQDPLELLFAEPDDLAARFYDSVPVGHHHNRVAARLLRALVATWPADRPLRVLEIGAGAGGTTASLLPLLPAERTHYTYTDISPAFFSQAAERFSDYDFLDHRVLDLDADPVEQGFTLGSFDLVIAANVLHATRDLTSSLHRVADLLTDGGQLLAIEIHNPALFSPIFGLLDSFWGNEDTDVRPDGPLVAREDWPRLLADCGFTSTVQTGDPVHGDYSVILTARDNRATPVARPTDTPATRWLVGHMPATAPGRGLTPGVVAALRDRVGNSAVHPVPVDDAERWTELLSREPGPVDVLLLVDTPAAGTPAEATEQAVRQCAVLRRLATASTKLPDRSDLTLWLVVPAAEGGGQCAPAGPGAAAWGAARSLANEHPALTVRRIALAGPARHTGADLVTLLLREASARSEDDEVLLTRAGRFVSRLRAPIPPTRPSSGSGTNTPYTLALAQPGSRYRLGWRPVPPLVARQGEVVVEVGAAALNYHDVLLALGMIPVTMRDQWSEAADIGGECAGVVTAVGPGVDHVSPGDRVVGVTTGSLGSHVVVRADHTLPVPPGTTFTAATTLPMVSMTVHRSLHHLARLGTGETVLVHGAAGGIGLAALQYAGRVGAHVIATAGTPAKRDLLHLLGVEHVLDSRSLHFADRVRDLTDGRGVDVVLNSLAGEAQIRSLGLLAPHGRFLELGKRDFMADAALPQAPFADNLAFFGVDLAVLYTQPAQLAEAVKELDEALRAGTYRPLPHRSYPASRIKEAFRSLQHSRHVGKVVVEFGDPIPVDQRTTPRDLDGEAAYLITGGLGGFGAATARHLSARGARHLVLVSRRGASAPEAADLLAHLNALGVRVDAHAADAADPEAMREVLTGLDATGRRLAGVVHAAMILHDAPLTDLTDDHLRAVLTPKLTAGHVLDRLTRHRDLDFFVVYSSAAACVGNIGQTSYTAANAALEALVRDRRRAGLPGLAVQWGGIGDAGYVHRTDRTDEMTALGIGALPADDALRALDELLELPDAVVAVGHFDWGRLSRILPALAAPRTAALLSAQDDAPSADRLRHALATATATEAMVLVEDALADLLAKVLQTTADRVDRTRHLNQLGVDSLMAAELATLVHRRFDCEIPAVELAGAPGVSSLAHRIHARLRSTTAPTDIPGQRPAQEDRRRVGDVPAAGSR</sequence>
<evidence type="ECO:0000259" key="11">
    <source>
        <dbReference type="PROSITE" id="PS52019"/>
    </source>
</evidence>
<dbReference type="InterPro" id="IPR014043">
    <property type="entry name" value="Acyl_transferase_dom"/>
</dbReference>
<dbReference type="EMBL" id="JBHSJB010000049">
    <property type="protein sequence ID" value="MFC5059817.1"/>
    <property type="molecule type" value="Genomic_DNA"/>
</dbReference>
<keyword evidence="4" id="KW-0521">NADP</keyword>
<dbReference type="InterPro" id="IPR016039">
    <property type="entry name" value="Thiolase-like"/>
</dbReference>
<dbReference type="PROSITE" id="PS50075">
    <property type="entry name" value="CARRIER"/>
    <property type="match status" value="1"/>
</dbReference>
<dbReference type="InterPro" id="IPR020843">
    <property type="entry name" value="ER"/>
</dbReference>
<proteinExistence type="predicted"/>
<feature type="region of interest" description="Disordered" evidence="8">
    <location>
        <begin position="897"/>
        <end position="916"/>
    </location>
</feature>